<gene>
    <name evidence="2" type="ORF">EVOR1521_LOCUS18303</name>
</gene>
<evidence type="ECO:0000313" key="3">
    <source>
        <dbReference type="Proteomes" id="UP001178507"/>
    </source>
</evidence>
<accession>A0AA36IV21</accession>
<comment type="caution">
    <text evidence="2">The sequence shown here is derived from an EMBL/GenBank/DDBJ whole genome shotgun (WGS) entry which is preliminary data.</text>
</comment>
<evidence type="ECO:0000313" key="2">
    <source>
        <dbReference type="EMBL" id="CAJ1393436.1"/>
    </source>
</evidence>
<organism evidence="2 3">
    <name type="scientific">Effrenium voratum</name>
    <dbReference type="NCBI Taxonomy" id="2562239"/>
    <lineage>
        <taxon>Eukaryota</taxon>
        <taxon>Sar</taxon>
        <taxon>Alveolata</taxon>
        <taxon>Dinophyceae</taxon>
        <taxon>Suessiales</taxon>
        <taxon>Symbiodiniaceae</taxon>
        <taxon>Effrenium</taxon>
    </lineage>
</organism>
<dbReference type="EMBL" id="CAUJNA010002558">
    <property type="protein sequence ID" value="CAJ1393436.1"/>
    <property type="molecule type" value="Genomic_DNA"/>
</dbReference>
<keyword evidence="1" id="KW-0472">Membrane</keyword>
<feature type="transmembrane region" description="Helical" evidence="1">
    <location>
        <begin position="274"/>
        <end position="294"/>
    </location>
</feature>
<feature type="transmembrane region" description="Helical" evidence="1">
    <location>
        <begin position="143"/>
        <end position="165"/>
    </location>
</feature>
<evidence type="ECO:0000256" key="1">
    <source>
        <dbReference type="SAM" id="Phobius"/>
    </source>
</evidence>
<sequence length="307" mass="32928">MECRLSQASLATALAHPDAWALAAPVALWRKFSEAEAREGGKFCTARFWQQARWRKRRGLEGVPEGVTDPFNDSNSINFVPPNCHGPLAASAGILLVWSLHLLRQALANVFRVTPSFFLLFALAAWGLCGARLAPLWRLSAPLPWLALGRALGCSAICGALGAASGAKRGECAPLALLTGVQWLLLGASSVATDQALHYGLFLCGAVCGLVAQRSLEALLPRRATSPAVVDRLVMVLALNWSMSLTTTGLWFLTETLGAAGLHVGFLRMSACKYLSLNCALDLLWVVGCGHLLLKKEKPELLKEMSA</sequence>
<dbReference type="AlphaFoldDB" id="A0AA36IV21"/>
<name>A0AA36IV21_9DINO</name>
<keyword evidence="1" id="KW-0812">Transmembrane</keyword>
<protein>
    <submittedName>
        <fullName evidence="2">Uncharacterized protein</fullName>
    </submittedName>
</protein>
<keyword evidence="1" id="KW-1133">Transmembrane helix</keyword>
<feature type="transmembrane region" description="Helical" evidence="1">
    <location>
        <begin position="172"/>
        <end position="190"/>
    </location>
</feature>
<reference evidence="2" key="1">
    <citation type="submission" date="2023-08" db="EMBL/GenBank/DDBJ databases">
        <authorList>
            <person name="Chen Y."/>
            <person name="Shah S."/>
            <person name="Dougan E. K."/>
            <person name="Thang M."/>
            <person name="Chan C."/>
        </authorList>
    </citation>
    <scope>NUCLEOTIDE SEQUENCE</scope>
</reference>
<feature type="transmembrane region" description="Helical" evidence="1">
    <location>
        <begin position="115"/>
        <end position="137"/>
    </location>
</feature>
<keyword evidence="3" id="KW-1185">Reference proteome</keyword>
<proteinExistence type="predicted"/>
<dbReference type="Proteomes" id="UP001178507">
    <property type="component" value="Unassembled WGS sequence"/>
</dbReference>